<dbReference type="Proteomes" id="UP000318313">
    <property type="component" value="Chromosome"/>
</dbReference>
<keyword evidence="2" id="KW-1185">Reference proteome</keyword>
<dbReference type="KEGG" id="gfm:Enr17x_42050"/>
<protein>
    <submittedName>
        <fullName evidence="1">Uncharacterized protein</fullName>
    </submittedName>
</protein>
<reference evidence="1 2" key="1">
    <citation type="submission" date="2019-03" db="EMBL/GenBank/DDBJ databases">
        <title>Deep-cultivation of Planctomycetes and their phenomic and genomic characterization uncovers novel biology.</title>
        <authorList>
            <person name="Wiegand S."/>
            <person name="Jogler M."/>
            <person name="Boedeker C."/>
            <person name="Pinto D."/>
            <person name="Vollmers J."/>
            <person name="Rivas-Marin E."/>
            <person name="Kohn T."/>
            <person name="Peeters S.H."/>
            <person name="Heuer A."/>
            <person name="Rast P."/>
            <person name="Oberbeckmann S."/>
            <person name="Bunk B."/>
            <person name="Jeske O."/>
            <person name="Meyerdierks A."/>
            <person name="Storesund J.E."/>
            <person name="Kallscheuer N."/>
            <person name="Luecker S."/>
            <person name="Lage O.M."/>
            <person name="Pohl T."/>
            <person name="Merkel B.J."/>
            <person name="Hornburger P."/>
            <person name="Mueller R.-W."/>
            <person name="Bruemmer F."/>
            <person name="Labrenz M."/>
            <person name="Spormann A.M."/>
            <person name="Op den Camp H."/>
            <person name="Overmann J."/>
            <person name="Amann R."/>
            <person name="Jetten M.S.M."/>
            <person name="Mascher T."/>
            <person name="Medema M.H."/>
            <person name="Devos D.P."/>
            <person name="Kaster A.-K."/>
            <person name="Ovreas L."/>
            <person name="Rohde M."/>
            <person name="Galperin M.Y."/>
            <person name="Jogler C."/>
        </authorList>
    </citation>
    <scope>NUCLEOTIDE SEQUENCE [LARGE SCALE GENOMIC DNA]</scope>
    <source>
        <strain evidence="1 2">Enr17</strain>
    </source>
</reference>
<organism evidence="1 2">
    <name type="scientific">Gimesia fumaroli</name>
    <dbReference type="NCBI Taxonomy" id="2527976"/>
    <lineage>
        <taxon>Bacteria</taxon>
        <taxon>Pseudomonadati</taxon>
        <taxon>Planctomycetota</taxon>
        <taxon>Planctomycetia</taxon>
        <taxon>Planctomycetales</taxon>
        <taxon>Planctomycetaceae</taxon>
        <taxon>Gimesia</taxon>
    </lineage>
</organism>
<evidence type="ECO:0000313" key="2">
    <source>
        <dbReference type="Proteomes" id="UP000318313"/>
    </source>
</evidence>
<name>A0A518IGE8_9PLAN</name>
<dbReference type="EMBL" id="CP037452">
    <property type="protein sequence ID" value="QDV52145.1"/>
    <property type="molecule type" value="Genomic_DNA"/>
</dbReference>
<gene>
    <name evidence="1" type="ORF">Enr17x_42050</name>
</gene>
<evidence type="ECO:0000313" key="1">
    <source>
        <dbReference type="EMBL" id="QDV52145.1"/>
    </source>
</evidence>
<accession>A0A518IGE8</accession>
<sequence length="195" mass="22327">MQVATVNENRIDARKKYAEYLKAVKDRHCKEYEALKNAYRELSKGNQVIDIVATIQNAGVDHLNRPRLAIVRADAKLCWFRWTHLKRQWGAPSKPIFSSSSSWNPSKAQSVVLPRETLPIESNPRDRVLRAVVPSIPPSLLPDGKLSNYHILWEAEWETIPVDPMLLKHLGKNLYVVLATWDLTPLEQAVLRDSQ</sequence>
<dbReference type="AlphaFoldDB" id="A0A518IGE8"/>
<dbReference type="RefSeq" id="WP_145311509.1">
    <property type="nucleotide sequence ID" value="NZ_CP037452.1"/>
</dbReference>
<dbReference type="OrthoDB" id="285256at2"/>
<proteinExistence type="predicted"/>